<feature type="compositionally biased region" description="Polar residues" evidence="1">
    <location>
        <begin position="211"/>
        <end position="225"/>
    </location>
</feature>
<dbReference type="OrthoDB" id="4036527at2759"/>
<keyword evidence="3" id="KW-1185">Reference proteome</keyword>
<dbReference type="AlphaFoldDB" id="A0A0C7MKR3"/>
<dbReference type="EMBL" id="LN736360">
    <property type="protein sequence ID" value="CEP60393.1"/>
    <property type="molecule type" value="Genomic_DNA"/>
</dbReference>
<feature type="region of interest" description="Disordered" evidence="1">
    <location>
        <begin position="186"/>
        <end position="297"/>
    </location>
</feature>
<accession>A0A0C7MKR3</accession>
<feature type="compositionally biased region" description="Polar residues" evidence="1">
    <location>
        <begin position="273"/>
        <end position="297"/>
    </location>
</feature>
<evidence type="ECO:0000256" key="1">
    <source>
        <dbReference type="SAM" id="MobiDB-lite"/>
    </source>
</evidence>
<evidence type="ECO:0000313" key="3">
    <source>
        <dbReference type="Proteomes" id="UP000054304"/>
    </source>
</evidence>
<dbReference type="Proteomes" id="UP000054304">
    <property type="component" value="Unassembled WGS sequence"/>
</dbReference>
<dbReference type="HOGENOM" id="CLU_937109_0_0_1"/>
<feature type="compositionally biased region" description="Basic and acidic residues" evidence="1">
    <location>
        <begin position="193"/>
        <end position="207"/>
    </location>
</feature>
<protein>
    <submittedName>
        <fullName evidence="2">LALA0S01e09736g1_1</fullName>
    </submittedName>
</protein>
<dbReference type="GeneID" id="34683776"/>
<sequence length="297" mass="33583">MNNGARIHGKVGPVDKRRTHEFRTIKSSEFFHAIKQLPELTPSKQLTHEATFREVQAEFNQVRADIVRIDTLVEKDISLERAQTSQIELQLKSSVGRLNHHYKKVERIRERRERTAEAEQRECIGMISELENTQVLLQEQVELVLHKVAKKESELPVKHRLLNELSFNKRHYPLLHELLESRFASVTSSENPESQKADSTVRPKSEDDNNNGRTHADSISANSPPKESEQLGFAFGESRQSSTLRNALKSEIPPPSLISGLFRSKSSAASASTTFHQATRSNPITSNTSESDTSEIV</sequence>
<organism evidence="2 3">
    <name type="scientific">Lachancea lanzarotensis</name>
    <dbReference type="NCBI Taxonomy" id="1245769"/>
    <lineage>
        <taxon>Eukaryota</taxon>
        <taxon>Fungi</taxon>
        <taxon>Dikarya</taxon>
        <taxon>Ascomycota</taxon>
        <taxon>Saccharomycotina</taxon>
        <taxon>Saccharomycetes</taxon>
        <taxon>Saccharomycetales</taxon>
        <taxon>Saccharomycetaceae</taxon>
        <taxon>Lachancea</taxon>
    </lineage>
</organism>
<dbReference type="RefSeq" id="XP_022626637.1">
    <property type="nucleotide sequence ID" value="XM_022774551.1"/>
</dbReference>
<proteinExistence type="predicted"/>
<reference evidence="2 3" key="1">
    <citation type="submission" date="2014-12" db="EMBL/GenBank/DDBJ databases">
        <authorList>
            <person name="Neuveglise Cecile"/>
        </authorList>
    </citation>
    <scope>NUCLEOTIDE SEQUENCE [LARGE SCALE GENOMIC DNA]</scope>
    <source>
        <strain evidence="2 3">CBS 12615</strain>
    </source>
</reference>
<gene>
    <name evidence="2" type="ORF">LALA0_S01e09736g</name>
</gene>
<name>A0A0C7MKR3_9SACH</name>
<dbReference type="STRING" id="1245769.A0A0C7MKR3"/>
<evidence type="ECO:0000313" key="2">
    <source>
        <dbReference type="EMBL" id="CEP60393.1"/>
    </source>
</evidence>